<gene>
    <name evidence="3" type="ORF">MPLDJ20_20227</name>
</gene>
<dbReference type="Pfam" id="PF01408">
    <property type="entry name" value="GFO_IDH_MocA"/>
    <property type="match status" value="1"/>
</dbReference>
<dbReference type="AlphaFoldDB" id="A0A090F1I1"/>
<dbReference type="PANTHER" id="PTHR43249:SF1">
    <property type="entry name" value="D-GLUCOSIDE 3-DEHYDROGENASE"/>
    <property type="match status" value="1"/>
</dbReference>
<dbReference type="Gene3D" id="3.30.360.10">
    <property type="entry name" value="Dihydrodipicolinate Reductase, domain 2"/>
    <property type="match status" value="1"/>
</dbReference>
<evidence type="ECO:0000313" key="4">
    <source>
        <dbReference type="Proteomes" id="UP000046373"/>
    </source>
</evidence>
<dbReference type="GO" id="GO:0000166">
    <property type="term" value="F:nucleotide binding"/>
    <property type="evidence" value="ECO:0007669"/>
    <property type="project" value="InterPro"/>
</dbReference>
<name>A0A090F1I1_MESPL</name>
<organism evidence="3 4">
    <name type="scientific">Mesorhizobium plurifarium</name>
    <dbReference type="NCBI Taxonomy" id="69974"/>
    <lineage>
        <taxon>Bacteria</taxon>
        <taxon>Pseudomonadati</taxon>
        <taxon>Pseudomonadota</taxon>
        <taxon>Alphaproteobacteria</taxon>
        <taxon>Hyphomicrobiales</taxon>
        <taxon>Phyllobacteriaceae</taxon>
        <taxon>Mesorhizobium</taxon>
    </lineage>
</organism>
<sequence length="353" mass="38109">MNSPTIRFGLIGAGVASETHARELRRVPGASLAAVFARDATKAAAFGAAFSVPKCYSDISALLADKDIDVVIITTPNGRHLDYAVATARAGKHVVVEKPLEITEDRASRIIDACRSAGAHLFVIYQRRYSAAARQALADIREGRLGRIVLVNIVDNQYRAPAYYQKDAWRGTWDIEGGGCVMTQSTHLIDLAQYLVGPIRSVFARTRTAYHEIETEDVAVAVFEFACGAIGTFSSSTAAFPGQRHLVTISGTEGSIIINGEHDEIVFRKTRGDATASGIPQSFSFADPTDPRDYPTDGQRAQLQAIVSSLRAQNAPAIDDVDALIAVRVIDAIYRSSAEGRPAEVHHSRDARA</sequence>
<dbReference type="InterPro" id="IPR052515">
    <property type="entry name" value="Gfo/Idh/MocA_Oxidoreductase"/>
</dbReference>
<evidence type="ECO:0000313" key="3">
    <source>
        <dbReference type="EMBL" id="CDX35518.1"/>
    </source>
</evidence>
<dbReference type="Gene3D" id="3.40.50.720">
    <property type="entry name" value="NAD(P)-binding Rossmann-like Domain"/>
    <property type="match status" value="1"/>
</dbReference>
<dbReference type="EMBL" id="CCNB01000012">
    <property type="protein sequence ID" value="CDX35518.1"/>
    <property type="molecule type" value="Genomic_DNA"/>
</dbReference>
<dbReference type="InterPro" id="IPR000683">
    <property type="entry name" value="Gfo/Idh/MocA-like_OxRdtase_N"/>
</dbReference>
<proteinExistence type="predicted"/>
<dbReference type="SUPFAM" id="SSF55347">
    <property type="entry name" value="Glyceraldehyde-3-phosphate dehydrogenase-like, C-terminal domain"/>
    <property type="match status" value="1"/>
</dbReference>
<dbReference type="GeneID" id="31890404"/>
<dbReference type="InterPro" id="IPR036291">
    <property type="entry name" value="NAD(P)-bd_dom_sf"/>
</dbReference>
<dbReference type="InterPro" id="IPR004104">
    <property type="entry name" value="Gfo/Idh/MocA-like_OxRdtase_C"/>
</dbReference>
<accession>A0A090F1I1</accession>
<protein>
    <submittedName>
        <fullName evidence="3">Oxidoreductase domain protein</fullName>
    </submittedName>
</protein>
<dbReference type="PANTHER" id="PTHR43249">
    <property type="entry name" value="UDP-N-ACETYL-2-AMINO-2-DEOXY-D-GLUCURONATE OXIDASE"/>
    <property type="match status" value="1"/>
</dbReference>
<evidence type="ECO:0000259" key="1">
    <source>
        <dbReference type="Pfam" id="PF01408"/>
    </source>
</evidence>
<feature type="domain" description="Gfo/Idh/MocA-like oxidoreductase C-terminal" evidence="2">
    <location>
        <begin position="140"/>
        <end position="345"/>
    </location>
</feature>
<reference evidence="3 4" key="1">
    <citation type="submission" date="2014-08" db="EMBL/GenBank/DDBJ databases">
        <authorList>
            <person name="Moulin Lionel"/>
        </authorList>
    </citation>
    <scope>NUCLEOTIDE SEQUENCE [LARGE SCALE GENOMIC DNA]</scope>
</reference>
<dbReference type="Proteomes" id="UP000046373">
    <property type="component" value="Unassembled WGS sequence"/>
</dbReference>
<dbReference type="SUPFAM" id="SSF51735">
    <property type="entry name" value="NAD(P)-binding Rossmann-fold domains"/>
    <property type="match status" value="1"/>
</dbReference>
<feature type="domain" description="Gfo/Idh/MocA-like oxidoreductase N-terminal" evidence="1">
    <location>
        <begin position="6"/>
        <end position="124"/>
    </location>
</feature>
<evidence type="ECO:0000259" key="2">
    <source>
        <dbReference type="Pfam" id="PF02894"/>
    </source>
</evidence>
<dbReference type="Pfam" id="PF02894">
    <property type="entry name" value="GFO_IDH_MocA_C"/>
    <property type="match status" value="1"/>
</dbReference>